<proteinExistence type="inferred from homology"/>
<accession>A0A8A2VLJ3</accession>
<keyword evidence="4" id="KW-1185">Reference proteome</keyword>
<dbReference type="PANTHER" id="PTHR46268:SF24">
    <property type="entry name" value="UNIVERSAL STRESS PROTEIN"/>
    <property type="match status" value="1"/>
</dbReference>
<name>A0A8A2VLJ3_9EURY</name>
<feature type="domain" description="UspA" evidence="2">
    <location>
        <begin position="1"/>
        <end position="136"/>
    </location>
</feature>
<evidence type="ECO:0000313" key="3">
    <source>
        <dbReference type="EMBL" id="QSW99048.1"/>
    </source>
</evidence>
<dbReference type="GeneID" id="63189032"/>
<dbReference type="KEGG" id="hakz:J0X25_16965"/>
<dbReference type="Gene3D" id="3.40.50.620">
    <property type="entry name" value="HUPs"/>
    <property type="match status" value="1"/>
</dbReference>
<dbReference type="SUPFAM" id="SSF52402">
    <property type="entry name" value="Adenine nucleotide alpha hydrolases-like"/>
    <property type="match status" value="1"/>
</dbReference>
<dbReference type="PANTHER" id="PTHR46268">
    <property type="entry name" value="STRESS RESPONSE PROTEIN NHAX"/>
    <property type="match status" value="1"/>
</dbReference>
<organism evidence="3 4">
    <name type="scientific">Haloterrigena alkaliphila</name>
    <dbReference type="NCBI Taxonomy" id="2816475"/>
    <lineage>
        <taxon>Archaea</taxon>
        <taxon>Methanobacteriati</taxon>
        <taxon>Methanobacteriota</taxon>
        <taxon>Stenosarchaea group</taxon>
        <taxon>Halobacteria</taxon>
        <taxon>Halobacteriales</taxon>
        <taxon>Natrialbaceae</taxon>
        <taxon>Haloterrigena</taxon>
    </lineage>
</organism>
<evidence type="ECO:0000313" key="4">
    <source>
        <dbReference type="Proteomes" id="UP000663203"/>
    </source>
</evidence>
<gene>
    <name evidence="3" type="ORF">J0X25_16965</name>
</gene>
<evidence type="ECO:0000256" key="1">
    <source>
        <dbReference type="ARBA" id="ARBA00008791"/>
    </source>
</evidence>
<dbReference type="PRINTS" id="PR01438">
    <property type="entry name" value="UNVRSLSTRESS"/>
</dbReference>
<dbReference type="CDD" id="cd00293">
    <property type="entry name" value="USP-like"/>
    <property type="match status" value="1"/>
</dbReference>
<dbReference type="Pfam" id="PF00582">
    <property type="entry name" value="Usp"/>
    <property type="match status" value="1"/>
</dbReference>
<comment type="similarity">
    <text evidence="1">Belongs to the universal stress protein A family.</text>
</comment>
<evidence type="ECO:0000259" key="2">
    <source>
        <dbReference type="Pfam" id="PF00582"/>
    </source>
</evidence>
<sequence length="136" mass="14628">MNSHILVPFDGSTPARHALEHTLENFPEADVTVLTVIDETGYSSDYFPSEENGRVFRIATERLEAAKSIAAEYGVSIHCAAEIGPTCQAISEYAEETDVDHVVIGTHGRTGISRIIVGSVAETVVRQTSAPVTTVK</sequence>
<dbReference type="Proteomes" id="UP000663203">
    <property type="component" value="Chromosome"/>
</dbReference>
<dbReference type="InterPro" id="IPR006016">
    <property type="entry name" value="UspA"/>
</dbReference>
<dbReference type="AlphaFoldDB" id="A0A8A2VLJ3"/>
<dbReference type="EMBL" id="CP071462">
    <property type="protein sequence ID" value="QSW99048.1"/>
    <property type="molecule type" value="Genomic_DNA"/>
</dbReference>
<dbReference type="InterPro" id="IPR006015">
    <property type="entry name" value="Universal_stress_UspA"/>
</dbReference>
<dbReference type="RefSeq" id="WP_207288656.1">
    <property type="nucleotide sequence ID" value="NZ_CP071462.1"/>
</dbReference>
<dbReference type="InterPro" id="IPR014729">
    <property type="entry name" value="Rossmann-like_a/b/a_fold"/>
</dbReference>
<reference evidence="3 4" key="1">
    <citation type="submission" date="2021-03" db="EMBL/GenBank/DDBJ databases">
        <title>Haloterrigena longa sp. nov. and Haloterrigena limicola sp. nov., extremely halophilic archaea isolated from a salt lake.</title>
        <authorList>
            <person name="Henglin C."/>
        </authorList>
    </citation>
    <scope>NUCLEOTIDE SEQUENCE [LARGE SCALE GENOMIC DNA]</scope>
    <source>
        <strain evidence="3 4">KZCA68</strain>
    </source>
</reference>
<protein>
    <submittedName>
        <fullName evidence="3">Universal stress protein</fullName>
    </submittedName>
</protein>